<dbReference type="EMBL" id="NWUJ01000016">
    <property type="protein sequence ID" value="PFH31144.1"/>
    <property type="molecule type" value="Genomic_DNA"/>
</dbReference>
<keyword evidence="3" id="KW-0732">Signal</keyword>
<dbReference type="KEGG" id="bbes:BESB_030180"/>
<evidence type="ECO:0000313" key="5">
    <source>
        <dbReference type="Proteomes" id="UP000224006"/>
    </source>
</evidence>
<dbReference type="AlphaFoldDB" id="A0A2A9M1M5"/>
<feature type="region of interest" description="Disordered" evidence="1">
    <location>
        <begin position="157"/>
        <end position="332"/>
    </location>
</feature>
<evidence type="ECO:0000256" key="2">
    <source>
        <dbReference type="SAM" id="Phobius"/>
    </source>
</evidence>
<keyword evidence="2" id="KW-0472">Membrane</keyword>
<comment type="caution">
    <text evidence="4">The sequence shown here is derived from an EMBL/GenBank/DDBJ whole genome shotgun (WGS) entry which is preliminary data.</text>
</comment>
<organism evidence="4 5">
    <name type="scientific">Besnoitia besnoiti</name>
    <name type="common">Apicomplexan protozoan</name>
    <dbReference type="NCBI Taxonomy" id="94643"/>
    <lineage>
        <taxon>Eukaryota</taxon>
        <taxon>Sar</taxon>
        <taxon>Alveolata</taxon>
        <taxon>Apicomplexa</taxon>
        <taxon>Conoidasida</taxon>
        <taxon>Coccidia</taxon>
        <taxon>Eucoccidiorida</taxon>
        <taxon>Eimeriorina</taxon>
        <taxon>Sarcocystidae</taxon>
        <taxon>Besnoitia</taxon>
    </lineage>
</organism>
<feature type="compositionally biased region" description="Low complexity" evidence="1">
    <location>
        <begin position="254"/>
        <end position="271"/>
    </location>
</feature>
<dbReference type="RefSeq" id="XP_029215153.1">
    <property type="nucleotide sequence ID" value="XM_029361686.1"/>
</dbReference>
<accession>A0A2A9M1M5</accession>
<gene>
    <name evidence="4" type="ORF">BESB_030180</name>
</gene>
<feature type="region of interest" description="Disordered" evidence="1">
    <location>
        <begin position="82"/>
        <end position="111"/>
    </location>
</feature>
<feature type="compositionally biased region" description="Polar residues" evidence="1">
    <location>
        <begin position="170"/>
        <end position="180"/>
    </location>
</feature>
<feature type="chain" id="PRO_5013242076" description="Transmembrane protein" evidence="3">
    <location>
        <begin position="47"/>
        <end position="497"/>
    </location>
</feature>
<sequence>MMRPPVSRGSCEPSQAHHLTRIPQPLFFLFLVALLLSTHPLTPAAAFRSSPIASAAIDAHIELPDGQAIDIQHATASAPPVAALDDTLPSSRETAERVSPSSSSRSSSGMHLPLAEMPSVEVDAENVDAALAGAQAAGVETLGVEAVSAETVDSSLNHSFAAPEGGSGGSQAAKTGSASQIEAADASPSSLTPATAEALGAAGASDSSFSASQRAPVDGGESPAGTSGNARAQSFRRAHVGRDSAADTSGVPGETMETAEAAAADANSAEEGIQEDSVSAESPPLAPAFGQQEARDGILADAAATGREEDARREGKAAGEAANGEPDLSASVEDDTRPFSLLFLAIVADLVAMALLLTSIPVVLSVRLAKDYSQFAVRGTPTRASQQTDRNPDAQCSIPEPAASGVRQAQPQSRGKPRSALNCRNGGEGRWTPVSSARRVCPQARGRGWKFWKAEEMTSFEAPTYADGGIASFDEFSPAPSGAGSGDRARSHYYRYS</sequence>
<evidence type="ECO:0000256" key="1">
    <source>
        <dbReference type="SAM" id="MobiDB-lite"/>
    </source>
</evidence>
<feature type="compositionally biased region" description="Low complexity" evidence="1">
    <location>
        <begin position="99"/>
        <end position="108"/>
    </location>
</feature>
<protein>
    <recommendedName>
        <fullName evidence="6">Transmembrane protein</fullName>
    </recommendedName>
</protein>
<evidence type="ECO:0008006" key="6">
    <source>
        <dbReference type="Google" id="ProtNLM"/>
    </source>
</evidence>
<keyword evidence="2" id="KW-0812">Transmembrane</keyword>
<keyword evidence="2" id="KW-1133">Transmembrane helix</keyword>
<feature type="signal peptide" evidence="3">
    <location>
        <begin position="1"/>
        <end position="46"/>
    </location>
</feature>
<evidence type="ECO:0000313" key="4">
    <source>
        <dbReference type="EMBL" id="PFH31144.1"/>
    </source>
</evidence>
<feature type="compositionally biased region" description="Low complexity" evidence="1">
    <location>
        <begin position="194"/>
        <end position="215"/>
    </location>
</feature>
<evidence type="ECO:0000256" key="3">
    <source>
        <dbReference type="SAM" id="SignalP"/>
    </source>
</evidence>
<dbReference type="VEuPathDB" id="ToxoDB:BESB_030180"/>
<reference evidence="4 5" key="1">
    <citation type="submission" date="2017-09" db="EMBL/GenBank/DDBJ databases">
        <title>Genome sequencing of Besnoitia besnoiti strain Bb-Ger1.</title>
        <authorList>
            <person name="Schares G."/>
            <person name="Venepally P."/>
            <person name="Lorenzi H.A."/>
        </authorList>
    </citation>
    <scope>NUCLEOTIDE SEQUENCE [LARGE SCALE GENOMIC DNA]</scope>
    <source>
        <strain evidence="4 5">Bb-Ger1</strain>
    </source>
</reference>
<feature type="region of interest" description="Disordered" evidence="1">
    <location>
        <begin position="472"/>
        <end position="497"/>
    </location>
</feature>
<keyword evidence="5" id="KW-1185">Reference proteome</keyword>
<proteinExistence type="predicted"/>
<name>A0A2A9M1M5_BESBE</name>
<feature type="region of interest" description="Disordered" evidence="1">
    <location>
        <begin position="379"/>
        <end position="434"/>
    </location>
</feature>
<dbReference type="GeneID" id="40308070"/>
<feature type="transmembrane region" description="Helical" evidence="2">
    <location>
        <begin position="341"/>
        <end position="364"/>
    </location>
</feature>
<feature type="compositionally biased region" description="Basic and acidic residues" evidence="1">
    <location>
        <begin position="306"/>
        <end position="317"/>
    </location>
</feature>
<dbReference type="Proteomes" id="UP000224006">
    <property type="component" value="Chromosome XIII"/>
</dbReference>